<protein>
    <submittedName>
        <fullName evidence="3">Uncharacterized protein</fullName>
    </submittedName>
</protein>
<organism evidence="3 4">
    <name type="scientific">Sulfurospirillum tamanense</name>
    <dbReference type="NCBI Taxonomy" id="2813362"/>
    <lineage>
        <taxon>Bacteria</taxon>
        <taxon>Pseudomonadati</taxon>
        <taxon>Campylobacterota</taxon>
        <taxon>Epsilonproteobacteria</taxon>
        <taxon>Campylobacterales</taxon>
        <taxon>Sulfurospirillaceae</taxon>
        <taxon>Sulfurospirillum</taxon>
    </lineage>
</organism>
<evidence type="ECO:0000256" key="1">
    <source>
        <dbReference type="SAM" id="Phobius"/>
    </source>
</evidence>
<dbReference type="Proteomes" id="UP000703590">
    <property type="component" value="Unassembled WGS sequence"/>
</dbReference>
<comment type="caution">
    <text evidence="3">The sequence shown here is derived from an EMBL/GenBank/DDBJ whole genome shotgun (WGS) entry which is preliminary data.</text>
</comment>
<reference evidence="3" key="2">
    <citation type="submission" date="2021-02" db="EMBL/GenBank/DDBJ databases">
        <authorList>
            <person name="Merkel A.Y."/>
        </authorList>
    </citation>
    <scope>NUCLEOTIDE SEQUENCE</scope>
    <source>
        <strain evidence="3">T05b</strain>
    </source>
</reference>
<evidence type="ECO:0000313" key="4">
    <source>
        <dbReference type="Proteomes" id="UP000703590"/>
    </source>
</evidence>
<keyword evidence="1" id="KW-1133">Transmembrane helix</keyword>
<feature type="signal peptide" evidence="2">
    <location>
        <begin position="1"/>
        <end position="17"/>
    </location>
</feature>
<accession>A0ABS2WU63</accession>
<feature type="chain" id="PRO_5046816851" evidence="2">
    <location>
        <begin position="18"/>
        <end position="116"/>
    </location>
</feature>
<keyword evidence="4" id="KW-1185">Reference proteome</keyword>
<dbReference type="EMBL" id="JAFHKK010000026">
    <property type="protein sequence ID" value="MBN2965181.1"/>
    <property type="molecule type" value="Genomic_DNA"/>
</dbReference>
<reference evidence="3" key="1">
    <citation type="submission" date="2021-02" db="EMBL/GenBank/DDBJ databases">
        <title>Sulfurospirillum tamanensis sp. nov.</title>
        <authorList>
            <person name="Frolova A."/>
            <person name="Merkel A."/>
            <person name="Slobodkin A."/>
        </authorList>
    </citation>
    <scope>NUCLEOTIDE SEQUENCE</scope>
    <source>
        <strain evidence="3">T05b</strain>
    </source>
</reference>
<dbReference type="RefSeq" id="WP_205459725.1">
    <property type="nucleotide sequence ID" value="NZ_JAFHKK010000026.1"/>
</dbReference>
<gene>
    <name evidence="3" type="ORF">JWV37_10345</name>
</gene>
<name>A0ABS2WU63_9BACT</name>
<sequence length="116" mass="13164">MRKMVVLFFLCASTLMADYLLTHTNGTLCLSYYNNNHYSTFYGQRSDGVNISAPHSYILSVEDGYKYENGECVQTWSSELGIAQEDFNFLIALIACFTGFVTLFFMSYLALEVGKK</sequence>
<feature type="transmembrane region" description="Helical" evidence="1">
    <location>
        <begin position="87"/>
        <end position="111"/>
    </location>
</feature>
<proteinExistence type="predicted"/>
<keyword evidence="1" id="KW-0812">Transmembrane</keyword>
<keyword evidence="1" id="KW-0472">Membrane</keyword>
<evidence type="ECO:0000313" key="3">
    <source>
        <dbReference type="EMBL" id="MBN2965181.1"/>
    </source>
</evidence>
<keyword evidence="2" id="KW-0732">Signal</keyword>
<evidence type="ECO:0000256" key="2">
    <source>
        <dbReference type="SAM" id="SignalP"/>
    </source>
</evidence>